<dbReference type="InterPro" id="IPR020846">
    <property type="entry name" value="MFS_dom"/>
</dbReference>
<sequence length="388" mass="42157">MQRKLTLTLATSMMMFPQVVETIYSPALTHIAEGFHVSAGAAAQTLSFYFFAFAIGVVVWGRMCDVIGRRPAILSGLGLYMLASIIAVFCSSFAILLAARILAAFGAAVGSVGTQTVIRDRFDGHELAQVFSLMGIAMAISPAVGVLSGALLTHYWGYQGVFTGLAILAALLLCYATWRLPETRPLQTAPSAFISTLRRMIKDGDIWCSALLVALFNICMFSYYQLAPFRFEVLNIPQQWFGYTGVVLAAGVAIGAIVNKSLVARNWLFSALLMLACVLALVGGGLVFMMEDTPWFVLAMLLVVMAYGMAIPNILARALRHYKECMGTAGAILGLMYYLMLGGGLVIAGFSQRLGMVLTLSSLCMLFLALIVVYEEKRQCIEKSENYQ</sequence>
<dbReference type="InterPro" id="IPR050189">
    <property type="entry name" value="MFS_Efflux_Transporters"/>
</dbReference>
<keyword evidence="2" id="KW-1003">Cell membrane</keyword>
<dbReference type="InterPro" id="IPR011701">
    <property type="entry name" value="MFS"/>
</dbReference>
<feature type="transmembrane region" description="Helical" evidence="6">
    <location>
        <begin position="267"/>
        <end position="289"/>
    </location>
</feature>
<dbReference type="EMBL" id="JBIXKD010000005">
    <property type="protein sequence ID" value="MFJ5321003.1"/>
    <property type="molecule type" value="Genomic_DNA"/>
</dbReference>
<feature type="transmembrane region" description="Helical" evidence="6">
    <location>
        <begin position="101"/>
        <end position="118"/>
    </location>
</feature>
<evidence type="ECO:0000256" key="2">
    <source>
        <dbReference type="ARBA" id="ARBA00022475"/>
    </source>
</evidence>
<comment type="subcellular location">
    <subcellularLocation>
        <location evidence="1">Cell membrane</location>
        <topology evidence="1">Multi-pass membrane protein</topology>
    </subcellularLocation>
</comment>
<dbReference type="Proteomes" id="UP001617714">
    <property type="component" value="Unassembled WGS sequence"/>
</dbReference>
<dbReference type="CDD" id="cd17320">
    <property type="entry name" value="MFS_MdfA_MDR_like"/>
    <property type="match status" value="1"/>
</dbReference>
<protein>
    <submittedName>
        <fullName evidence="8 9">MFS transporter</fullName>
    </submittedName>
</protein>
<feature type="transmembrane region" description="Helical" evidence="6">
    <location>
        <begin position="38"/>
        <end position="60"/>
    </location>
</feature>
<dbReference type="InterPro" id="IPR036259">
    <property type="entry name" value="MFS_trans_sf"/>
</dbReference>
<feature type="domain" description="Major facilitator superfamily (MFS) profile" evidence="7">
    <location>
        <begin position="5"/>
        <end position="379"/>
    </location>
</feature>
<keyword evidence="4 6" id="KW-1133">Transmembrane helix</keyword>
<dbReference type="EMBL" id="CP046377">
    <property type="protein sequence ID" value="QHQ23177.1"/>
    <property type="molecule type" value="Genomic_DNA"/>
</dbReference>
<dbReference type="GeneID" id="90772817"/>
<proteinExistence type="predicted"/>
<evidence type="ECO:0000256" key="5">
    <source>
        <dbReference type="ARBA" id="ARBA00023136"/>
    </source>
</evidence>
<keyword evidence="3 6" id="KW-0812">Transmembrane</keyword>
<organism evidence="9 10">
    <name type="scientific">Pectobacterium parvum</name>
    <dbReference type="NCBI Taxonomy" id="2778550"/>
    <lineage>
        <taxon>Bacteria</taxon>
        <taxon>Pseudomonadati</taxon>
        <taxon>Pseudomonadota</taxon>
        <taxon>Gammaproteobacteria</taxon>
        <taxon>Enterobacterales</taxon>
        <taxon>Pectobacteriaceae</taxon>
        <taxon>Pectobacterium</taxon>
    </lineage>
</organism>
<evidence type="ECO:0000313" key="11">
    <source>
        <dbReference type="Proteomes" id="UP001617714"/>
    </source>
</evidence>
<dbReference type="GO" id="GO:0022857">
    <property type="term" value="F:transmembrane transporter activity"/>
    <property type="evidence" value="ECO:0007669"/>
    <property type="project" value="InterPro"/>
</dbReference>
<evidence type="ECO:0000259" key="7">
    <source>
        <dbReference type="PROSITE" id="PS50850"/>
    </source>
</evidence>
<dbReference type="RefSeq" id="WP_039487122.1">
    <property type="nucleotide sequence ID" value="NZ_CP046377.1"/>
</dbReference>
<evidence type="ECO:0000256" key="3">
    <source>
        <dbReference type="ARBA" id="ARBA00022692"/>
    </source>
</evidence>
<reference evidence="9" key="2">
    <citation type="journal article" date="2022" name="Plant Pathol J">
        <title>Comparative Genomic Analysis of Pathogenic Factors of Pectobacterium Species Isolated in South Korea Using Whole-Genome Sequencing.</title>
        <authorList>
            <person name="Jee S."/>
            <person name="Kang I.J."/>
            <person name="Bak G."/>
            <person name="Kang S."/>
            <person name="Lee J."/>
            <person name="Heu S."/>
            <person name="Hwang I."/>
        </authorList>
    </citation>
    <scope>NUCLEOTIDE SEQUENCE</scope>
    <source>
        <strain evidence="9">PZ1</strain>
    </source>
</reference>
<dbReference type="PANTHER" id="PTHR43124">
    <property type="entry name" value="PURINE EFFLUX PUMP PBUE"/>
    <property type="match status" value="1"/>
</dbReference>
<dbReference type="AlphaFoldDB" id="A0AAP9IEB5"/>
<dbReference type="Proteomes" id="UP000464054">
    <property type="component" value="Chromosome"/>
</dbReference>
<dbReference type="SUPFAM" id="SSF103473">
    <property type="entry name" value="MFS general substrate transporter"/>
    <property type="match status" value="1"/>
</dbReference>
<feature type="transmembrane region" description="Helical" evidence="6">
    <location>
        <begin position="130"/>
        <end position="152"/>
    </location>
</feature>
<evidence type="ECO:0000313" key="8">
    <source>
        <dbReference type="EMBL" id="MFJ5321003.1"/>
    </source>
</evidence>
<dbReference type="PROSITE" id="PS50850">
    <property type="entry name" value="MFS"/>
    <property type="match status" value="1"/>
</dbReference>
<evidence type="ECO:0000256" key="4">
    <source>
        <dbReference type="ARBA" id="ARBA00022989"/>
    </source>
</evidence>
<evidence type="ECO:0000256" key="1">
    <source>
        <dbReference type="ARBA" id="ARBA00004651"/>
    </source>
</evidence>
<feature type="transmembrane region" description="Helical" evidence="6">
    <location>
        <begin position="354"/>
        <end position="374"/>
    </location>
</feature>
<dbReference type="GO" id="GO:0005886">
    <property type="term" value="C:plasma membrane"/>
    <property type="evidence" value="ECO:0007669"/>
    <property type="project" value="UniProtKB-SubCell"/>
</dbReference>
<reference evidence="8 11" key="3">
    <citation type="submission" date="2024-10" db="EMBL/GenBank/DDBJ databases">
        <authorList>
            <person name="Lu C.-H."/>
        </authorList>
    </citation>
    <scope>NUCLEOTIDE SEQUENCE [LARGE SCALE GENOMIC DNA]</scope>
    <source>
        <strain evidence="8 11">22QBSP01-2</strain>
    </source>
</reference>
<feature type="transmembrane region" description="Helical" evidence="6">
    <location>
        <begin position="72"/>
        <end position="95"/>
    </location>
</feature>
<accession>A0AAP9IEB5</accession>
<reference evidence="10" key="1">
    <citation type="submission" date="2019-11" db="EMBL/GenBank/DDBJ databases">
        <authorList>
            <person name="Jee S."/>
        </authorList>
    </citation>
    <scope>NUCLEOTIDE SEQUENCE [LARGE SCALE GENOMIC DNA]</scope>
    <source>
        <strain evidence="10">PZ1</strain>
    </source>
</reference>
<name>A0AAP9IEB5_9GAMM</name>
<evidence type="ECO:0000313" key="10">
    <source>
        <dbReference type="Proteomes" id="UP000464054"/>
    </source>
</evidence>
<dbReference type="Pfam" id="PF07690">
    <property type="entry name" value="MFS_1"/>
    <property type="match status" value="1"/>
</dbReference>
<evidence type="ECO:0000256" key="6">
    <source>
        <dbReference type="SAM" id="Phobius"/>
    </source>
</evidence>
<feature type="transmembrane region" description="Helical" evidence="6">
    <location>
        <begin position="206"/>
        <end position="224"/>
    </location>
</feature>
<feature type="transmembrane region" description="Helical" evidence="6">
    <location>
        <begin position="295"/>
        <end position="316"/>
    </location>
</feature>
<dbReference type="Gene3D" id="1.20.1720.10">
    <property type="entry name" value="Multidrug resistance protein D"/>
    <property type="match status" value="1"/>
</dbReference>
<feature type="transmembrane region" description="Helical" evidence="6">
    <location>
        <begin position="158"/>
        <end position="178"/>
    </location>
</feature>
<feature type="transmembrane region" description="Helical" evidence="6">
    <location>
        <begin position="328"/>
        <end position="348"/>
    </location>
</feature>
<feature type="transmembrane region" description="Helical" evidence="6">
    <location>
        <begin position="240"/>
        <end position="258"/>
    </location>
</feature>
<evidence type="ECO:0000313" key="9">
    <source>
        <dbReference type="EMBL" id="QHQ23177.1"/>
    </source>
</evidence>
<gene>
    <name evidence="8" type="ORF">ACIPSN_06390</name>
    <name evidence="9" type="ORF">GMX10_03100</name>
</gene>
<keyword evidence="5 6" id="KW-0472">Membrane</keyword>
<dbReference type="PANTHER" id="PTHR43124:SF3">
    <property type="entry name" value="CHLORAMPHENICOL EFFLUX PUMP RV0191"/>
    <property type="match status" value="1"/>
</dbReference>
<keyword evidence="11" id="KW-1185">Reference proteome</keyword>